<evidence type="ECO:0000313" key="5">
    <source>
        <dbReference type="Proteomes" id="UP000600946"/>
    </source>
</evidence>
<reference evidence="5" key="1">
    <citation type="journal article" date="2019" name="Int. J. Syst. Evol. Microbiol.">
        <title>The Global Catalogue of Microorganisms (GCM) 10K type strain sequencing project: providing services to taxonomists for standard genome sequencing and annotation.</title>
        <authorList>
            <consortium name="The Broad Institute Genomics Platform"/>
            <consortium name="The Broad Institute Genome Sequencing Center for Infectious Disease"/>
            <person name="Wu L."/>
            <person name="Ma J."/>
        </authorList>
    </citation>
    <scope>NUCLEOTIDE SEQUENCE [LARGE SCALE GENOMIC DNA]</scope>
    <source>
        <strain evidence="5">JCM 4594</strain>
    </source>
</reference>
<gene>
    <name evidence="4" type="ORF">GCM10010326_55740</name>
</gene>
<feature type="compositionally biased region" description="Low complexity" evidence="1">
    <location>
        <begin position="42"/>
        <end position="112"/>
    </location>
</feature>
<feature type="region of interest" description="Disordered" evidence="1">
    <location>
        <begin position="156"/>
        <end position="194"/>
    </location>
</feature>
<feature type="compositionally biased region" description="Pro residues" evidence="1">
    <location>
        <begin position="113"/>
        <end position="122"/>
    </location>
</feature>
<keyword evidence="5" id="KW-1185">Reference proteome</keyword>
<dbReference type="Proteomes" id="UP000600946">
    <property type="component" value="Unassembled WGS sequence"/>
</dbReference>
<evidence type="ECO:0000256" key="2">
    <source>
        <dbReference type="SAM" id="Phobius"/>
    </source>
</evidence>
<feature type="domain" description="DUF8017" evidence="3">
    <location>
        <begin position="195"/>
        <end position="387"/>
    </location>
</feature>
<protein>
    <recommendedName>
        <fullName evidence="3">DUF8017 domain-containing protein</fullName>
    </recommendedName>
</protein>
<keyword evidence="2" id="KW-1133">Transmembrane helix</keyword>
<feature type="compositionally biased region" description="Basic and acidic residues" evidence="1">
    <location>
        <begin position="156"/>
        <end position="167"/>
    </location>
</feature>
<sequence>MGSERWPSLAAAAREQECGGGRSRSGGAPLWLLAMWPGQQPPGGEQNPQDPNQNPYQQPGYQQPNPYQQPGQQQPNPYQQPGQQQPAQPGYPPQGYQTPNPYQQPTVPQYPVGAPPGPPQPPQNNDKKKTTVIAIVAATAVVVAAAVTGFVVLKDDGKSSSEADGKSTKSPSAAGSGSAAPSSPAANPRGAGTDVKPVIAGWKVVVNPTRGDAFDVPPDWEVDSPGMSVGWSDKADKNGFGGMMMSSPAYLKSKWCTTKDSSGRDQNTSLASVGTKGANGAKSTGDAAEQADDWLYYAYTQPDKDHITSEKPVPFTTKSGLQGSVVRAKTTGVKKTDKCSTEGQSVLFGFKTAKGDLAAWSLIANTGVPGAVDEDTIQKILTTIRLVPVTSP</sequence>
<evidence type="ECO:0000313" key="4">
    <source>
        <dbReference type="EMBL" id="GGY54300.1"/>
    </source>
</evidence>
<feature type="transmembrane region" description="Helical" evidence="2">
    <location>
        <begin position="132"/>
        <end position="153"/>
    </location>
</feature>
<evidence type="ECO:0000256" key="1">
    <source>
        <dbReference type="SAM" id="MobiDB-lite"/>
    </source>
</evidence>
<feature type="region of interest" description="Disordered" evidence="1">
    <location>
        <begin position="261"/>
        <end position="286"/>
    </location>
</feature>
<name>A0ABQ3AIB0_9ACTN</name>
<keyword evidence="2" id="KW-0472">Membrane</keyword>
<dbReference type="EMBL" id="BMUU01000011">
    <property type="protein sequence ID" value="GGY54300.1"/>
    <property type="molecule type" value="Genomic_DNA"/>
</dbReference>
<feature type="region of interest" description="Disordered" evidence="1">
    <location>
        <begin position="1"/>
        <end position="127"/>
    </location>
</feature>
<proteinExistence type="predicted"/>
<comment type="caution">
    <text evidence="4">The sequence shown here is derived from an EMBL/GenBank/DDBJ whole genome shotgun (WGS) entry which is preliminary data.</text>
</comment>
<keyword evidence="2" id="KW-0812">Transmembrane</keyword>
<evidence type="ECO:0000259" key="3">
    <source>
        <dbReference type="Pfam" id="PF26056"/>
    </source>
</evidence>
<dbReference type="Pfam" id="PF26056">
    <property type="entry name" value="DUF8017"/>
    <property type="match status" value="1"/>
</dbReference>
<organism evidence="4 5">
    <name type="scientific">Streptomyces xanthochromogenes</name>
    <dbReference type="NCBI Taxonomy" id="67384"/>
    <lineage>
        <taxon>Bacteria</taxon>
        <taxon>Bacillati</taxon>
        <taxon>Actinomycetota</taxon>
        <taxon>Actinomycetes</taxon>
        <taxon>Kitasatosporales</taxon>
        <taxon>Streptomycetaceae</taxon>
        <taxon>Streptomyces</taxon>
    </lineage>
</organism>
<dbReference type="InterPro" id="IPR058330">
    <property type="entry name" value="DUF8017"/>
</dbReference>
<feature type="compositionally biased region" description="Low complexity" evidence="1">
    <location>
        <begin position="170"/>
        <end position="192"/>
    </location>
</feature>
<accession>A0ABQ3AIB0</accession>
<feature type="compositionally biased region" description="Polar residues" evidence="1">
    <location>
        <begin position="261"/>
        <end position="272"/>
    </location>
</feature>